<evidence type="ECO:0000256" key="3">
    <source>
        <dbReference type="PROSITE-ProRule" id="PRU10038"/>
    </source>
</evidence>
<dbReference type="EMBL" id="BAAABY010000020">
    <property type="protein sequence ID" value="GAA0460215.1"/>
    <property type="molecule type" value="Genomic_DNA"/>
</dbReference>
<dbReference type="RefSeq" id="WP_346095049.1">
    <property type="nucleotide sequence ID" value="NZ_BAAABY010000020.1"/>
</dbReference>
<evidence type="ECO:0000256" key="2">
    <source>
        <dbReference type="ARBA" id="ARBA00022801"/>
    </source>
</evidence>
<dbReference type="InterPro" id="IPR029058">
    <property type="entry name" value="AB_hydrolase_fold"/>
</dbReference>
<evidence type="ECO:0000259" key="4">
    <source>
        <dbReference type="Pfam" id="PF07859"/>
    </source>
</evidence>
<dbReference type="InterPro" id="IPR050300">
    <property type="entry name" value="GDXG_lipolytic_enzyme"/>
</dbReference>
<keyword evidence="2" id="KW-0378">Hydrolase</keyword>
<proteinExistence type="inferred from homology"/>
<comment type="similarity">
    <text evidence="1">Belongs to the 'GDXG' lipolytic enzyme family.</text>
</comment>
<gene>
    <name evidence="5" type="ORF">GCM10010361_25150</name>
</gene>
<sequence>MAGTRETTAEAPAPEAAPVPAPLRARYAVTRSVVAGCPVLRLTPRRGATGRHLLYTHGGAYAFPLQEPHWWLLQHAAKDTGVTLTVPLYRLAPEGDARQAYALLREVYEGLCAESGPGAVTLAGDSAGGGLALGQAVAYRDAGAGRARQVLLFSPWLDLTMSHPALPALEPLDPLLRTDDLIEAGRLWANGADPRDPLLSPQFADVSGLPPVHVFQGGRDLFAADARLLAERLAAAGNGGTFTFEPAGEHVYVSAVWTHESRRSLATVRGLLRDAPRSS</sequence>
<dbReference type="InterPro" id="IPR033140">
    <property type="entry name" value="Lipase_GDXG_put_SER_AS"/>
</dbReference>
<feature type="active site" evidence="3">
    <location>
        <position position="126"/>
    </location>
</feature>
<dbReference type="PROSITE" id="PS01174">
    <property type="entry name" value="LIPASE_GDXG_SER"/>
    <property type="match status" value="1"/>
</dbReference>
<dbReference type="InterPro" id="IPR013094">
    <property type="entry name" value="AB_hydrolase_3"/>
</dbReference>
<evidence type="ECO:0000313" key="6">
    <source>
        <dbReference type="Proteomes" id="UP001500909"/>
    </source>
</evidence>
<comment type="caution">
    <text evidence="5">The sequence shown here is derived from an EMBL/GenBank/DDBJ whole genome shotgun (WGS) entry which is preliminary data.</text>
</comment>
<accession>A0ABN0ZVA0</accession>
<evidence type="ECO:0000313" key="5">
    <source>
        <dbReference type="EMBL" id="GAA0460215.1"/>
    </source>
</evidence>
<dbReference type="Pfam" id="PF07859">
    <property type="entry name" value="Abhydrolase_3"/>
    <property type="match status" value="1"/>
</dbReference>
<dbReference type="Proteomes" id="UP001500909">
    <property type="component" value="Unassembled WGS sequence"/>
</dbReference>
<reference evidence="5 6" key="1">
    <citation type="journal article" date="2019" name="Int. J. Syst. Evol. Microbiol.">
        <title>The Global Catalogue of Microorganisms (GCM) 10K type strain sequencing project: providing services to taxonomists for standard genome sequencing and annotation.</title>
        <authorList>
            <consortium name="The Broad Institute Genomics Platform"/>
            <consortium name="The Broad Institute Genome Sequencing Center for Infectious Disease"/>
            <person name="Wu L."/>
            <person name="Ma J."/>
        </authorList>
    </citation>
    <scope>NUCLEOTIDE SEQUENCE [LARGE SCALE GENOMIC DNA]</scope>
    <source>
        <strain evidence="5 6">JCM 4805</strain>
    </source>
</reference>
<organism evidence="5 6">
    <name type="scientific">Streptomyces olivaceiscleroticus</name>
    <dbReference type="NCBI Taxonomy" id="68245"/>
    <lineage>
        <taxon>Bacteria</taxon>
        <taxon>Bacillati</taxon>
        <taxon>Actinomycetota</taxon>
        <taxon>Actinomycetes</taxon>
        <taxon>Kitasatosporales</taxon>
        <taxon>Streptomycetaceae</taxon>
        <taxon>Streptomyces</taxon>
    </lineage>
</organism>
<evidence type="ECO:0000256" key="1">
    <source>
        <dbReference type="ARBA" id="ARBA00010515"/>
    </source>
</evidence>
<keyword evidence="6" id="KW-1185">Reference proteome</keyword>
<dbReference type="PANTHER" id="PTHR48081">
    <property type="entry name" value="AB HYDROLASE SUPERFAMILY PROTEIN C4A8.06C"/>
    <property type="match status" value="1"/>
</dbReference>
<name>A0ABN0ZVA0_9ACTN</name>
<dbReference type="SUPFAM" id="SSF53474">
    <property type="entry name" value="alpha/beta-Hydrolases"/>
    <property type="match status" value="1"/>
</dbReference>
<dbReference type="Gene3D" id="3.40.50.1820">
    <property type="entry name" value="alpha/beta hydrolase"/>
    <property type="match status" value="1"/>
</dbReference>
<dbReference type="PANTHER" id="PTHR48081:SF8">
    <property type="entry name" value="ALPHA_BETA HYDROLASE FOLD-3 DOMAIN-CONTAINING PROTEIN-RELATED"/>
    <property type="match status" value="1"/>
</dbReference>
<protein>
    <recommendedName>
        <fullName evidence="4">Alpha/beta hydrolase fold-3 domain-containing protein</fullName>
    </recommendedName>
</protein>
<feature type="domain" description="Alpha/beta hydrolase fold-3" evidence="4">
    <location>
        <begin position="53"/>
        <end position="253"/>
    </location>
</feature>